<accession>A0ABU6KKG3</accession>
<evidence type="ECO:0000313" key="6">
    <source>
        <dbReference type="EMBL" id="MEC5424894.1"/>
    </source>
</evidence>
<comment type="pathway">
    <text evidence="4">Quinol/quinone metabolism; 1,4-dihydroxy-2-naphthoate biosynthesis; 1,4-dihydroxy-2-naphthoate from chorismate: step 1/7.</text>
</comment>
<keyword evidence="3 4" id="KW-0413">Isomerase</keyword>
<evidence type="ECO:0000256" key="2">
    <source>
        <dbReference type="ARBA" id="ARBA00005297"/>
    </source>
</evidence>
<comment type="caution">
    <text evidence="6">The sequence shown here is derived from an EMBL/GenBank/DDBJ whole genome shotgun (WGS) entry which is preliminary data.</text>
</comment>
<feature type="domain" description="Chorismate-utilising enzyme C-terminal" evidence="5">
    <location>
        <begin position="199"/>
        <end position="451"/>
    </location>
</feature>
<dbReference type="Pfam" id="PF00425">
    <property type="entry name" value="Chorismate_bind"/>
    <property type="match status" value="1"/>
</dbReference>
<reference evidence="6 7" key="1">
    <citation type="journal article" date="2024" name="Int. J. Syst. Evol. Microbiol.">
        <title>Virgibacillus tibetensis sp. nov., isolated from salt lake on the Tibetan Plateau of China.</title>
        <authorList>
            <person name="Phurbu D."/>
            <person name="Liu Z.-X."/>
            <person name="Wang R."/>
            <person name="Zheng Y.-Y."/>
            <person name="Liu H.-C."/>
            <person name="Zhou Y.-G."/>
            <person name="Yu Y.-J."/>
            <person name="Li A.-H."/>
        </authorList>
    </citation>
    <scope>NUCLEOTIDE SEQUENCE [LARGE SCALE GENOMIC DNA]</scope>
    <source>
        <strain evidence="6 7">C22-A2</strain>
    </source>
</reference>
<dbReference type="HAMAP" id="MF_01935">
    <property type="entry name" value="MenF"/>
    <property type="match status" value="1"/>
</dbReference>
<gene>
    <name evidence="4" type="primary">menF</name>
    <name evidence="6" type="ORF">QGM71_15515</name>
</gene>
<evidence type="ECO:0000256" key="1">
    <source>
        <dbReference type="ARBA" id="ARBA00000799"/>
    </source>
</evidence>
<evidence type="ECO:0000259" key="5">
    <source>
        <dbReference type="Pfam" id="PF00425"/>
    </source>
</evidence>
<comment type="catalytic activity">
    <reaction evidence="1 4">
        <text>chorismate = isochorismate</text>
        <dbReference type="Rhea" id="RHEA:18985"/>
        <dbReference type="ChEBI" id="CHEBI:29748"/>
        <dbReference type="ChEBI" id="CHEBI:29780"/>
        <dbReference type="EC" id="5.4.4.2"/>
    </reaction>
</comment>
<feature type="binding site" evidence="4">
    <location>
        <position position="447"/>
    </location>
    <ligand>
        <name>Mg(2+)</name>
        <dbReference type="ChEBI" id="CHEBI:18420"/>
    </ligand>
</feature>
<name>A0ABU6KKG3_9BACI</name>
<dbReference type="GO" id="GO:0008909">
    <property type="term" value="F:isochorismate synthase activity"/>
    <property type="evidence" value="ECO:0007669"/>
    <property type="project" value="UniProtKB-EC"/>
</dbReference>
<sequence>MIEIKEEQLEDILDKAIKKIETQHGMQLLSITKKIAPLDPLHFFEVAKGMKKNRTFWTSTIDDFYIVGVGNAVEIVAEEERFEVTENQWSKLLDEAIVYNPYKVPGTGIVTLGGMAFDPKKPRTDLWKKFSASQFTIPEYMLTKEDGSYYFTINIRLKRDDHAIQLANELEQVEATFFSERPRNTNGLITNEKIEIQPSEWKDSVRQAREEIRKNKAEKIVLAREVRLKFNKKADITTVLENLIQTQGNSFIFALEKNDDCFVGATPERLVKIEKDHLLSTCLAGTAPRGHTEEEDMAISHSLFHDEKNRQEHDFVVRMIKHAIKNYCTDLEIPDEPVIYPLKNLQHLYTPVTATLKKGYSIFDIIKQLHPTPALGGTPREESLQFIRDNELLDRGWYGAPVGWLDSNQNGEFAVAIRSGLIQGDEASLFAGCGVVKDSDPEAEYEETNIKLLPMLSVLGG</sequence>
<comment type="similarity">
    <text evidence="2 4">Belongs to the isochorismate synthase family.</text>
</comment>
<evidence type="ECO:0000256" key="4">
    <source>
        <dbReference type="HAMAP-Rule" id="MF_01935"/>
    </source>
</evidence>
<dbReference type="InterPro" id="IPR015890">
    <property type="entry name" value="Chorismate_C"/>
</dbReference>
<dbReference type="PANTHER" id="PTHR42839">
    <property type="entry name" value="ISOCHORISMATE SYNTHASE ENTC"/>
    <property type="match status" value="1"/>
</dbReference>
<keyword evidence="4" id="KW-0460">Magnesium</keyword>
<comment type="function">
    <text evidence="4">Catalyzes the conversion of chorismate to isochorismate.</text>
</comment>
<organism evidence="6 7">
    <name type="scientific">Virgibacillus tibetensis</name>
    <dbReference type="NCBI Taxonomy" id="3042313"/>
    <lineage>
        <taxon>Bacteria</taxon>
        <taxon>Bacillati</taxon>
        <taxon>Bacillota</taxon>
        <taxon>Bacilli</taxon>
        <taxon>Bacillales</taxon>
        <taxon>Bacillaceae</taxon>
        <taxon>Virgibacillus</taxon>
    </lineage>
</organism>
<proteinExistence type="inferred from homology"/>
<dbReference type="EC" id="5.4.4.2" evidence="4"/>
<dbReference type="SUPFAM" id="SSF56322">
    <property type="entry name" value="ADC synthase"/>
    <property type="match status" value="1"/>
</dbReference>
<dbReference type="RefSeq" id="WP_327608455.1">
    <property type="nucleotide sequence ID" value="NZ_JARZFX010000009.1"/>
</dbReference>
<dbReference type="InterPro" id="IPR034681">
    <property type="entry name" value="MenF"/>
</dbReference>
<evidence type="ECO:0000256" key="3">
    <source>
        <dbReference type="ARBA" id="ARBA00023235"/>
    </source>
</evidence>
<dbReference type="InterPro" id="IPR004561">
    <property type="entry name" value="IsoChor_synthase"/>
</dbReference>
<dbReference type="PANTHER" id="PTHR42839:SF1">
    <property type="entry name" value="ISOCHORISMATE SYNTHASE MENF"/>
    <property type="match status" value="1"/>
</dbReference>
<protein>
    <recommendedName>
        <fullName evidence="4">Isochorismate synthase MenF</fullName>
        <ecNumber evidence="4">5.4.4.2</ecNumber>
    </recommendedName>
    <alternativeName>
        <fullName evidence="4">Isochorismate mutase</fullName>
    </alternativeName>
</protein>
<evidence type="ECO:0000313" key="7">
    <source>
        <dbReference type="Proteomes" id="UP001335737"/>
    </source>
</evidence>
<feature type="binding site" evidence="4">
    <location>
        <position position="312"/>
    </location>
    <ligand>
        <name>Mg(2+)</name>
        <dbReference type="ChEBI" id="CHEBI:18420"/>
    </ligand>
</feature>
<feature type="active site" description="Proton acceptor" evidence="4">
    <location>
        <position position="219"/>
    </location>
</feature>
<dbReference type="Proteomes" id="UP001335737">
    <property type="component" value="Unassembled WGS sequence"/>
</dbReference>
<feature type="active site" description="Proton donor" evidence="4">
    <location>
        <position position="268"/>
    </location>
</feature>
<dbReference type="Gene3D" id="3.60.120.10">
    <property type="entry name" value="Anthranilate synthase"/>
    <property type="match status" value="1"/>
</dbReference>
<keyword evidence="4" id="KW-0474">Menaquinone biosynthesis</keyword>
<dbReference type="NCBIfam" id="TIGR00543">
    <property type="entry name" value="isochor_syn"/>
    <property type="match status" value="1"/>
</dbReference>
<keyword evidence="4" id="KW-0479">Metal-binding</keyword>
<keyword evidence="7" id="KW-1185">Reference proteome</keyword>
<comment type="pathway">
    <text evidence="4">Quinol/quinone metabolism; menaquinone biosynthesis.</text>
</comment>
<comment type="cofactor">
    <cofactor evidence="4">
        <name>Mg(2+)</name>
        <dbReference type="ChEBI" id="CHEBI:18420"/>
    </cofactor>
</comment>
<dbReference type="EMBL" id="JARZFX010000009">
    <property type="protein sequence ID" value="MEC5424894.1"/>
    <property type="molecule type" value="Genomic_DNA"/>
</dbReference>
<dbReference type="InterPro" id="IPR005801">
    <property type="entry name" value="ADC_synthase"/>
</dbReference>